<organism evidence="15 16">
    <name type="scientific">Paenibacillus dendritiformis C454</name>
    <dbReference type="NCBI Taxonomy" id="1131935"/>
    <lineage>
        <taxon>Bacteria</taxon>
        <taxon>Bacillati</taxon>
        <taxon>Bacillota</taxon>
        <taxon>Bacilli</taxon>
        <taxon>Bacillales</taxon>
        <taxon>Paenibacillaceae</taxon>
        <taxon>Paenibacillus</taxon>
    </lineage>
</organism>
<dbReference type="InterPro" id="IPR009080">
    <property type="entry name" value="tRNAsynth_Ia_anticodon-bd"/>
</dbReference>
<dbReference type="Gene3D" id="3.40.50.620">
    <property type="entry name" value="HUPs"/>
    <property type="match status" value="2"/>
</dbReference>
<evidence type="ECO:0000259" key="14">
    <source>
        <dbReference type="Pfam" id="PF13603"/>
    </source>
</evidence>
<comment type="caution">
    <text evidence="15">The sequence shown here is derived from an EMBL/GenBank/DDBJ whole genome shotgun (WGS) entry which is preliminary data.</text>
</comment>
<comment type="caution">
    <text evidence="9">Lacks conserved residue(s) required for the propagation of feature annotation.</text>
</comment>
<dbReference type="Gene3D" id="1.10.730.10">
    <property type="entry name" value="Isoleucyl-tRNA Synthetase, Domain 1"/>
    <property type="match status" value="1"/>
</dbReference>
<reference evidence="15 16" key="1">
    <citation type="journal article" date="2012" name="J. Bacteriol.">
        <title>Genome Sequence of the Pattern-Forming Social Bacterium Paenibacillus dendritiformis C454 Chiral Morphotype.</title>
        <authorList>
            <person name="Sirota-Madi A."/>
            <person name="Olender T."/>
            <person name="Helman Y."/>
            <person name="Brainis I."/>
            <person name="Finkelshtein A."/>
            <person name="Roth D."/>
            <person name="Hagai E."/>
            <person name="Leshkowitz D."/>
            <person name="Brodsky L."/>
            <person name="Galatenko V."/>
            <person name="Nikolaev V."/>
            <person name="Gutnick D.L."/>
            <person name="Lancet D."/>
            <person name="Ben-Jacob E."/>
        </authorList>
    </citation>
    <scope>NUCLEOTIDE SEQUENCE [LARGE SCALE GENOMIC DNA]</scope>
    <source>
        <strain evidence="15 16">C454</strain>
    </source>
</reference>
<dbReference type="RefSeq" id="WP_006676282.1">
    <property type="nucleotide sequence ID" value="NZ_AHKH01000017.1"/>
</dbReference>
<dbReference type="InterPro" id="IPR013155">
    <property type="entry name" value="M/V/L/I-tRNA-synth_anticd-bd"/>
</dbReference>
<dbReference type="PANTHER" id="PTHR43740">
    <property type="entry name" value="LEUCYL-TRNA SYNTHETASE"/>
    <property type="match status" value="1"/>
</dbReference>
<dbReference type="FunFam" id="3.40.50.620:FF:000056">
    <property type="entry name" value="Leucine--tRNA ligase"/>
    <property type="match status" value="1"/>
</dbReference>
<keyword evidence="2 9" id="KW-0963">Cytoplasm</keyword>
<dbReference type="Pfam" id="PF13603">
    <property type="entry name" value="tRNA-synt_1_2"/>
    <property type="match status" value="1"/>
</dbReference>
<protein>
    <recommendedName>
        <fullName evidence="9">Leucine--tRNA ligase</fullName>
        <ecNumber evidence="9">6.1.1.4</ecNumber>
    </recommendedName>
    <alternativeName>
        <fullName evidence="9">Leucyl-tRNA synthetase</fullName>
        <shortName evidence="9">LeuRS</shortName>
    </alternativeName>
</protein>
<name>H3SE20_9BACL</name>
<proteinExistence type="inferred from homology"/>
<feature type="domain" description="Aminoacyl-tRNA synthetase class Ia" evidence="11">
    <location>
        <begin position="420"/>
        <end position="610"/>
    </location>
</feature>
<dbReference type="PRINTS" id="PR00985">
    <property type="entry name" value="TRNASYNTHLEU"/>
</dbReference>
<dbReference type="InterPro" id="IPR002300">
    <property type="entry name" value="aa-tRNA-synth_Ia"/>
</dbReference>
<dbReference type="NCBIfam" id="TIGR00396">
    <property type="entry name" value="leuS_bact"/>
    <property type="match status" value="1"/>
</dbReference>
<dbReference type="SUPFAM" id="SSF50677">
    <property type="entry name" value="ValRS/IleRS/LeuRS editing domain"/>
    <property type="match status" value="1"/>
</dbReference>
<comment type="catalytic activity">
    <reaction evidence="8 9">
        <text>tRNA(Leu) + L-leucine + ATP = L-leucyl-tRNA(Leu) + AMP + diphosphate</text>
        <dbReference type="Rhea" id="RHEA:11688"/>
        <dbReference type="Rhea" id="RHEA-COMP:9613"/>
        <dbReference type="Rhea" id="RHEA-COMP:9622"/>
        <dbReference type="ChEBI" id="CHEBI:30616"/>
        <dbReference type="ChEBI" id="CHEBI:33019"/>
        <dbReference type="ChEBI" id="CHEBI:57427"/>
        <dbReference type="ChEBI" id="CHEBI:78442"/>
        <dbReference type="ChEBI" id="CHEBI:78494"/>
        <dbReference type="ChEBI" id="CHEBI:456215"/>
        <dbReference type="EC" id="6.1.1.4"/>
    </reaction>
</comment>
<dbReference type="Pfam" id="PF08264">
    <property type="entry name" value="Anticodon_1"/>
    <property type="match status" value="1"/>
</dbReference>
<dbReference type="PANTHER" id="PTHR43740:SF2">
    <property type="entry name" value="LEUCINE--TRNA LIGASE, MITOCHONDRIAL"/>
    <property type="match status" value="1"/>
</dbReference>
<dbReference type="InterPro" id="IPR001412">
    <property type="entry name" value="aa-tRNA-synth_I_CS"/>
</dbReference>
<evidence type="ECO:0000259" key="12">
    <source>
        <dbReference type="Pfam" id="PF08264"/>
    </source>
</evidence>
<dbReference type="GO" id="GO:0005829">
    <property type="term" value="C:cytosol"/>
    <property type="evidence" value="ECO:0007669"/>
    <property type="project" value="TreeGrafter"/>
</dbReference>
<evidence type="ECO:0000259" key="13">
    <source>
        <dbReference type="Pfam" id="PF09334"/>
    </source>
</evidence>
<dbReference type="HAMAP" id="MF_00049_B">
    <property type="entry name" value="Leu_tRNA_synth_B"/>
    <property type="match status" value="1"/>
</dbReference>
<dbReference type="InterPro" id="IPR002302">
    <property type="entry name" value="Leu-tRNA-ligase"/>
</dbReference>
<dbReference type="STRING" id="1131935.PDENDC454_08845"/>
<dbReference type="InterPro" id="IPR009008">
    <property type="entry name" value="Val/Leu/Ile-tRNA-synth_edit"/>
</dbReference>
<evidence type="ECO:0000256" key="1">
    <source>
        <dbReference type="ARBA" id="ARBA00005594"/>
    </source>
</evidence>
<dbReference type="PROSITE" id="PS00178">
    <property type="entry name" value="AA_TRNA_LIGASE_I"/>
    <property type="match status" value="1"/>
</dbReference>
<evidence type="ECO:0000256" key="4">
    <source>
        <dbReference type="ARBA" id="ARBA00022741"/>
    </source>
</evidence>
<gene>
    <name evidence="9 15" type="primary">leuS</name>
    <name evidence="15" type="ORF">PDENDC454_08845</name>
</gene>
<evidence type="ECO:0000256" key="2">
    <source>
        <dbReference type="ARBA" id="ARBA00022490"/>
    </source>
</evidence>
<keyword evidence="4 9" id="KW-0547">Nucleotide-binding</keyword>
<evidence type="ECO:0000313" key="16">
    <source>
        <dbReference type="Proteomes" id="UP000003900"/>
    </source>
</evidence>
<evidence type="ECO:0000313" key="15">
    <source>
        <dbReference type="EMBL" id="EHQ62696.1"/>
    </source>
</evidence>
<dbReference type="InterPro" id="IPR025709">
    <property type="entry name" value="Leu_tRNA-synth_edit"/>
</dbReference>
<feature type="domain" description="Methionyl/Leucyl tRNA synthetase" evidence="13">
    <location>
        <begin position="47"/>
        <end position="178"/>
    </location>
</feature>
<evidence type="ECO:0000256" key="10">
    <source>
        <dbReference type="RuleBase" id="RU363035"/>
    </source>
</evidence>
<dbReference type="SUPFAM" id="SSF47323">
    <property type="entry name" value="Anticodon-binding domain of a subclass of class I aminoacyl-tRNA synthetases"/>
    <property type="match status" value="1"/>
</dbReference>
<evidence type="ECO:0000256" key="5">
    <source>
        <dbReference type="ARBA" id="ARBA00022840"/>
    </source>
</evidence>
<dbReference type="Pfam" id="PF09334">
    <property type="entry name" value="tRNA-synt_1g"/>
    <property type="match status" value="1"/>
</dbReference>
<dbReference type="Pfam" id="PF00133">
    <property type="entry name" value="tRNA-synt_1"/>
    <property type="match status" value="1"/>
</dbReference>
<dbReference type="CDD" id="cd07958">
    <property type="entry name" value="Anticodon_Ia_Leu_BEm"/>
    <property type="match status" value="1"/>
</dbReference>
<dbReference type="EC" id="6.1.1.4" evidence="9"/>
<evidence type="ECO:0000256" key="9">
    <source>
        <dbReference type="HAMAP-Rule" id="MF_00049"/>
    </source>
</evidence>
<feature type="binding site" evidence="9">
    <location>
        <position position="587"/>
    </location>
    <ligand>
        <name>ATP</name>
        <dbReference type="ChEBI" id="CHEBI:30616"/>
    </ligand>
</feature>
<keyword evidence="6 9" id="KW-0648">Protein biosynthesis</keyword>
<dbReference type="InterPro" id="IPR014729">
    <property type="entry name" value="Rossmann-like_a/b/a_fold"/>
</dbReference>
<sequence>MSQEVNQPHGYQPQILEKKWQQYWEEHKTFATEESSSKPKFYALDMFPYPSGAGLHVGHPEGYTATDIISRFKRMKGYNVLHPMGWDAFGLPAEQHALDTGEHPRDITVKNINNFRRQIKSLGFSYDWDREISTTDPDYYKWTQWIFIQLYKRGLAYEAEIPVNWCPALGTVLANEEVIDGKSERGGHPVIRKPMRQWVLKITEYAERLLEDLDELDWPESLKDMQRNWIGRSEGAEVRFAIDGHEDHIIVFTTRPDTLFGATYCVLAPEHDLVGRITTAGQQAAVQAYQEQAARKSDLERTDLAKEKTGVFTGAYAINPVNGAKLPIWIADYVLAGYGTGAIMAVPGHDQRDWEFAKQFELPIVEVVSGGDVTKEVFSGDGPHVNSDFLNGLGNAQAIARMNEWLTAEGVGQPKVTYRLRDWLFSRQRYWGEPIPIIHLEDGTMKPIPESELPLMLPDVDHIQPSGTGESPLANVTEWVDTVDAETGMRARRETNTMPQWAGSCWYYLRYIDPKNEKELCSKEKQAEWLPVDLYIGGVEHAVLHLLYARFWHKVLYDIGVVDTKEPFQKLVNQGMILGTNGEKMSKSRGNVINPDDIVNEFGADTLRMYEMFMGPLEITKPWNEKGVEGMFRFLNRIWRLFIAEDGQLNSKITDGPGEDGFIRTWHKTVKKVTEDMEAMRFNTAISQLMIFINDAYKAETLPRQAMENFVQLLSPLAPHIAEELWQRLGHGESITYVPWPSYDEALTVDAEVEIVIQVNGKIADRIRIAADADEAAMQEKAMSLPNVQEAIAGKTVRKVIAVKGRLVNIVVG</sequence>
<dbReference type="AlphaFoldDB" id="H3SE20"/>
<dbReference type="Gene3D" id="3.10.20.590">
    <property type="match status" value="1"/>
</dbReference>
<feature type="domain" description="Leucyl-tRNA synthetase editing" evidence="14">
    <location>
        <begin position="227"/>
        <end position="406"/>
    </location>
</feature>
<dbReference type="GO" id="GO:0002161">
    <property type="term" value="F:aminoacyl-tRNA deacylase activity"/>
    <property type="evidence" value="ECO:0007669"/>
    <property type="project" value="InterPro"/>
</dbReference>
<keyword evidence="5 9" id="KW-0067">ATP-binding</keyword>
<dbReference type="OrthoDB" id="9810365at2"/>
<dbReference type="FunFam" id="1.10.730.10:FF:000011">
    <property type="entry name" value="Leucine--tRNA ligase chloroplastic/mitochondrial"/>
    <property type="match status" value="1"/>
</dbReference>
<dbReference type="CDD" id="cd00812">
    <property type="entry name" value="LeuRS_core"/>
    <property type="match status" value="1"/>
</dbReference>
<evidence type="ECO:0000259" key="11">
    <source>
        <dbReference type="Pfam" id="PF00133"/>
    </source>
</evidence>
<dbReference type="Proteomes" id="UP000003900">
    <property type="component" value="Unassembled WGS sequence"/>
</dbReference>
<dbReference type="GO" id="GO:0004823">
    <property type="term" value="F:leucine-tRNA ligase activity"/>
    <property type="evidence" value="ECO:0007669"/>
    <property type="project" value="UniProtKB-UniRule"/>
</dbReference>
<feature type="domain" description="Methionyl/Valyl/Leucyl/Isoleucyl-tRNA synthetase anticodon-binding" evidence="12">
    <location>
        <begin position="663"/>
        <end position="775"/>
    </location>
</feature>
<keyword evidence="16" id="KW-1185">Reference proteome</keyword>
<accession>H3SE20</accession>
<feature type="short sequence motif" description="'KMSKS' region" evidence="9">
    <location>
        <begin position="584"/>
        <end position="588"/>
    </location>
</feature>
<keyword evidence="7 9" id="KW-0030">Aminoacyl-tRNA synthetase</keyword>
<dbReference type="SUPFAM" id="SSF52374">
    <property type="entry name" value="Nucleotidylyl transferase"/>
    <property type="match status" value="1"/>
</dbReference>
<comment type="subcellular location">
    <subcellularLocation>
        <location evidence="9">Cytoplasm</location>
    </subcellularLocation>
</comment>
<dbReference type="Gene3D" id="3.90.740.10">
    <property type="entry name" value="Valyl/Leucyl/Isoleucyl-tRNA synthetase, editing domain"/>
    <property type="match status" value="1"/>
</dbReference>
<evidence type="ECO:0000256" key="8">
    <source>
        <dbReference type="ARBA" id="ARBA00047469"/>
    </source>
</evidence>
<evidence type="ECO:0000256" key="6">
    <source>
        <dbReference type="ARBA" id="ARBA00022917"/>
    </source>
</evidence>
<dbReference type="FunFam" id="3.90.740.10:FF:000017">
    <property type="entry name" value="Leucine--tRNA ligase"/>
    <property type="match status" value="1"/>
</dbReference>
<comment type="similarity">
    <text evidence="1 9 10">Belongs to the class-I aminoacyl-tRNA synthetase family.</text>
</comment>
<keyword evidence="3 9" id="KW-0436">Ligase</keyword>
<dbReference type="InterPro" id="IPR015413">
    <property type="entry name" value="Methionyl/Leucyl_tRNA_Synth"/>
</dbReference>
<dbReference type="GO" id="GO:0006429">
    <property type="term" value="P:leucyl-tRNA aminoacylation"/>
    <property type="evidence" value="ECO:0007669"/>
    <property type="project" value="UniProtKB-UniRule"/>
</dbReference>
<dbReference type="PATRIC" id="fig|1131935.3.peg.1812"/>
<evidence type="ECO:0000256" key="3">
    <source>
        <dbReference type="ARBA" id="ARBA00022598"/>
    </source>
</evidence>
<dbReference type="EMBL" id="AHKH01000017">
    <property type="protein sequence ID" value="EHQ62696.1"/>
    <property type="molecule type" value="Genomic_DNA"/>
</dbReference>
<dbReference type="FunFam" id="3.40.50.620:FF:000077">
    <property type="entry name" value="Leucine--tRNA ligase"/>
    <property type="match status" value="1"/>
</dbReference>
<dbReference type="GO" id="GO:0005524">
    <property type="term" value="F:ATP binding"/>
    <property type="evidence" value="ECO:0007669"/>
    <property type="project" value="UniProtKB-UniRule"/>
</dbReference>
<evidence type="ECO:0000256" key="7">
    <source>
        <dbReference type="ARBA" id="ARBA00023146"/>
    </source>
</evidence>